<gene>
    <name evidence="13" type="primary">stan_1</name>
    <name evidence="13" type="ORF">Bhyg_17347</name>
</gene>
<dbReference type="GO" id="GO:0001736">
    <property type="term" value="P:establishment of planar polarity"/>
    <property type="evidence" value="ECO:0007669"/>
    <property type="project" value="UniProtKB-ARBA"/>
</dbReference>
<dbReference type="SUPFAM" id="SSF49313">
    <property type="entry name" value="Cadherin-like"/>
    <property type="match status" value="7"/>
</dbReference>
<feature type="compositionally biased region" description="Polar residues" evidence="11">
    <location>
        <begin position="810"/>
        <end position="820"/>
    </location>
</feature>
<name>A0A9Q0MHX6_9DIPT</name>
<feature type="non-terminal residue" evidence="13">
    <location>
        <position position="981"/>
    </location>
</feature>
<dbReference type="Proteomes" id="UP001151699">
    <property type="component" value="Unassembled WGS sequence"/>
</dbReference>
<evidence type="ECO:0000259" key="12">
    <source>
        <dbReference type="PROSITE" id="PS50268"/>
    </source>
</evidence>
<evidence type="ECO:0000313" key="13">
    <source>
        <dbReference type="EMBL" id="KAJ6621562.1"/>
    </source>
</evidence>
<dbReference type="GO" id="GO:0045296">
    <property type="term" value="F:cadherin binding"/>
    <property type="evidence" value="ECO:0007669"/>
    <property type="project" value="TreeGrafter"/>
</dbReference>
<dbReference type="GO" id="GO:0007163">
    <property type="term" value="P:establishment or maintenance of cell polarity"/>
    <property type="evidence" value="ECO:0007669"/>
    <property type="project" value="UniProtKB-ARBA"/>
</dbReference>
<evidence type="ECO:0000256" key="10">
    <source>
        <dbReference type="PROSITE-ProRule" id="PRU00043"/>
    </source>
</evidence>
<dbReference type="PANTHER" id="PTHR24027">
    <property type="entry name" value="CADHERIN-23"/>
    <property type="match status" value="1"/>
</dbReference>
<dbReference type="GO" id="GO:0016342">
    <property type="term" value="C:catenin complex"/>
    <property type="evidence" value="ECO:0007669"/>
    <property type="project" value="TreeGrafter"/>
</dbReference>
<dbReference type="FunFam" id="2.60.40.60:FF:000249">
    <property type="entry name" value="Starry night"/>
    <property type="match status" value="1"/>
</dbReference>
<keyword evidence="9" id="KW-1015">Disulfide bond</keyword>
<evidence type="ECO:0000256" key="4">
    <source>
        <dbReference type="ARBA" id="ARBA00022729"/>
    </source>
</evidence>
<dbReference type="GO" id="GO:0007043">
    <property type="term" value="P:cell-cell junction assembly"/>
    <property type="evidence" value="ECO:0007669"/>
    <property type="project" value="TreeGrafter"/>
</dbReference>
<dbReference type="GO" id="GO:0048513">
    <property type="term" value="P:animal organ development"/>
    <property type="evidence" value="ECO:0007669"/>
    <property type="project" value="UniProtKB-ARBA"/>
</dbReference>
<comment type="subcellular location">
    <subcellularLocation>
        <location evidence="1">Membrane</location>
    </subcellularLocation>
</comment>
<comment type="caution">
    <text evidence="13">The sequence shown here is derived from an EMBL/GenBank/DDBJ whole genome shotgun (WGS) entry which is preliminary data.</text>
</comment>
<dbReference type="FunFam" id="2.60.40.60:FF:000044">
    <property type="entry name" value="Cadherin, EGF LAG seven-pass G-type receptor 3"/>
    <property type="match status" value="1"/>
</dbReference>
<dbReference type="GO" id="GO:0007424">
    <property type="term" value="P:open tracheal system development"/>
    <property type="evidence" value="ECO:0007669"/>
    <property type="project" value="UniProtKB-ARBA"/>
</dbReference>
<evidence type="ECO:0000256" key="1">
    <source>
        <dbReference type="ARBA" id="ARBA00004370"/>
    </source>
</evidence>
<evidence type="ECO:0000256" key="7">
    <source>
        <dbReference type="ARBA" id="ARBA00022989"/>
    </source>
</evidence>
<dbReference type="FunFam" id="2.60.40.60:FF:000256">
    <property type="entry name" value="Starry night, isoform B"/>
    <property type="match status" value="1"/>
</dbReference>
<dbReference type="Pfam" id="PF00028">
    <property type="entry name" value="Cadherin"/>
    <property type="match status" value="6"/>
</dbReference>
<dbReference type="OrthoDB" id="6252479at2759"/>
<dbReference type="PROSITE" id="PS50268">
    <property type="entry name" value="CADHERIN_2"/>
    <property type="match status" value="6"/>
</dbReference>
<dbReference type="SMART" id="SM00112">
    <property type="entry name" value="CA"/>
    <property type="match status" value="6"/>
</dbReference>
<keyword evidence="3" id="KW-0812">Transmembrane</keyword>
<feature type="domain" description="Cadherin" evidence="12">
    <location>
        <begin position="797"/>
        <end position="899"/>
    </location>
</feature>
<keyword evidence="2" id="KW-0245">EGF-like domain</keyword>
<evidence type="ECO:0000256" key="3">
    <source>
        <dbReference type="ARBA" id="ARBA00022692"/>
    </source>
</evidence>
<keyword evidence="5" id="KW-0677">Repeat</keyword>
<accession>A0A9Q0MHX6</accession>
<dbReference type="GO" id="GO:0005509">
    <property type="term" value="F:calcium ion binding"/>
    <property type="evidence" value="ECO:0007669"/>
    <property type="project" value="UniProtKB-UniRule"/>
</dbReference>
<feature type="domain" description="Cadherin" evidence="12">
    <location>
        <begin position="900"/>
        <end position="980"/>
    </location>
</feature>
<keyword evidence="6 10" id="KW-0106">Calcium</keyword>
<dbReference type="InterPro" id="IPR020894">
    <property type="entry name" value="Cadherin_CS"/>
</dbReference>
<evidence type="ECO:0000313" key="14">
    <source>
        <dbReference type="Proteomes" id="UP001151699"/>
    </source>
</evidence>
<keyword evidence="14" id="KW-1185">Reference proteome</keyword>
<dbReference type="CDD" id="cd11304">
    <property type="entry name" value="Cadherin_repeat"/>
    <property type="match status" value="6"/>
</dbReference>
<dbReference type="InterPro" id="IPR039808">
    <property type="entry name" value="Cadherin"/>
</dbReference>
<evidence type="ECO:0000256" key="9">
    <source>
        <dbReference type="ARBA" id="ARBA00023157"/>
    </source>
</evidence>
<dbReference type="GO" id="GO:0034332">
    <property type="term" value="P:adherens junction organization"/>
    <property type="evidence" value="ECO:0007669"/>
    <property type="project" value="TreeGrafter"/>
</dbReference>
<dbReference type="FunFam" id="2.60.40.60:FF:000239">
    <property type="entry name" value="Starry night, isoform B"/>
    <property type="match status" value="1"/>
</dbReference>
<dbReference type="PRINTS" id="PR00205">
    <property type="entry name" value="CADHERIN"/>
</dbReference>
<keyword evidence="8" id="KW-0472">Membrane</keyword>
<sequence length="981" mass="109323">MGVKVRLCGASISAIAIIILCAIHHTSSYLIVVSEASPPGTVIFNASVYKLGSDRQYKINTHKSARFVHRLLHVDQKSGQISLKKSLSCDGLYYPNLFTFYIDSTSNRLRSIDYYSLPLRIFVAGSGCNDGEPELMYGRHFEEDAYSRKKRDVEDEHRLYGEYRGSNLKLYKNEFPWIFTNDVNETDYSHFQDGDVLFDTTEANDMRRRILSRKRRDIIASLDQKTHRRIADAKQWVSETYASYAIHTTDKWNKICLKKSQFINSLNAFLPKSICQHCKVNFVDVNDERFKIELQNRDLVASKDVCIPESMWKVIISLNVRCNLIDFVDADHRLKIVYHHQEFNDTDIAKRVKRELRNQSPYFEQALYVASVLEEQPIGTSVLTVRARDPEDSPVVYSMVSLLDARSQSMFKVDSRTGLVSTSISLDRELMDVHYFRVIATDDSFPPRSGTTTLQVNVLDCNDHAPTFEAEQFDASIREGATVGSTVITLRATDQDIGKNAEIEYTIQSVNGGGMTTAEEDANTFKIDARSGVISTRSSLDREASEVYTIIVTANDLTTPHTERKSATATVVIKVLDDNDNYPQFSERTYTVQVNEDQWGDNNVVAHIKATDADQGNNAAIRYAIIGGNTQSQFSIDSMSGDVSLVKPLDYESVRSYRLVVRAQDGGSPSKSNTTQLLVNVIDANDNSPRFYTSQFQEAVLESVPVGYNIVRVQAYDSDEGKNAEITYTISERDENFPLAVDSRTGWVHTVKALDREEQSRYNFQVVATDGGVPPKSASTSVVITIQDVNDNDPRFSPNYYEATIAEDQSPGSPVTTVTASDPDEDSRLHYEISSGNTRGRFAVTSQNGRGLITIAQPLDYKQERRFVLSITATDSGGRTDVATVNINITDANNFAPVFENAPYTASVFEDAPIGTTVLLVSATDSDVGINAQITYSLNDESLGAHEPFSVNPQTGAIVTIAALDREVTSAYLLTVTAKDG</sequence>
<dbReference type="GO" id="GO:0016477">
    <property type="term" value="P:cell migration"/>
    <property type="evidence" value="ECO:0007669"/>
    <property type="project" value="TreeGrafter"/>
</dbReference>
<feature type="domain" description="Cadherin" evidence="12">
    <location>
        <begin position="364"/>
        <end position="468"/>
    </location>
</feature>
<evidence type="ECO:0000256" key="11">
    <source>
        <dbReference type="SAM" id="MobiDB-lite"/>
    </source>
</evidence>
<keyword evidence="4" id="KW-0732">Signal</keyword>
<dbReference type="EMBL" id="WJQU01003861">
    <property type="protein sequence ID" value="KAJ6621562.1"/>
    <property type="molecule type" value="Genomic_DNA"/>
</dbReference>
<dbReference type="Gene3D" id="2.60.40.60">
    <property type="entry name" value="Cadherins"/>
    <property type="match status" value="6"/>
</dbReference>
<dbReference type="InterPro" id="IPR015919">
    <property type="entry name" value="Cadherin-like_sf"/>
</dbReference>
<evidence type="ECO:0000256" key="8">
    <source>
        <dbReference type="ARBA" id="ARBA00023136"/>
    </source>
</evidence>
<dbReference type="GO" id="GO:0030855">
    <property type="term" value="P:epithelial cell differentiation"/>
    <property type="evidence" value="ECO:0007669"/>
    <property type="project" value="UniProtKB-ARBA"/>
</dbReference>
<dbReference type="GO" id="GO:0044331">
    <property type="term" value="P:cell-cell adhesion mediated by cadherin"/>
    <property type="evidence" value="ECO:0007669"/>
    <property type="project" value="TreeGrafter"/>
</dbReference>
<feature type="domain" description="Cadherin" evidence="12">
    <location>
        <begin position="586"/>
        <end position="691"/>
    </location>
</feature>
<evidence type="ECO:0000256" key="5">
    <source>
        <dbReference type="ARBA" id="ARBA00022737"/>
    </source>
</evidence>
<evidence type="ECO:0000256" key="6">
    <source>
        <dbReference type="ARBA" id="ARBA00022837"/>
    </source>
</evidence>
<dbReference type="GO" id="GO:0016339">
    <property type="term" value="P:calcium-dependent cell-cell adhesion via plasma membrane cell adhesion molecules"/>
    <property type="evidence" value="ECO:0007669"/>
    <property type="project" value="TreeGrafter"/>
</dbReference>
<dbReference type="AlphaFoldDB" id="A0A9Q0MHX6"/>
<protein>
    <submittedName>
        <fullName evidence="13">Protocadherin-like wing polarity protein stan</fullName>
    </submittedName>
</protein>
<dbReference type="PANTHER" id="PTHR24027:SF443">
    <property type="entry name" value="CADHERIN EGF LAG SEVEN-PASS G-TYPE RECEPTOR 1"/>
    <property type="match status" value="1"/>
</dbReference>
<feature type="region of interest" description="Disordered" evidence="11">
    <location>
        <begin position="808"/>
        <end position="828"/>
    </location>
</feature>
<dbReference type="GO" id="GO:0008013">
    <property type="term" value="F:beta-catenin binding"/>
    <property type="evidence" value="ECO:0007669"/>
    <property type="project" value="TreeGrafter"/>
</dbReference>
<dbReference type="FunFam" id="2.60.40.60:FF:000013">
    <property type="entry name" value="Cadherin EGF LAG seven-pass G-type receptor"/>
    <property type="match status" value="2"/>
</dbReference>
<keyword evidence="7" id="KW-1133">Transmembrane helix</keyword>
<feature type="domain" description="Cadherin" evidence="12">
    <location>
        <begin position="469"/>
        <end position="585"/>
    </location>
</feature>
<reference evidence="13" key="1">
    <citation type="submission" date="2022-07" db="EMBL/GenBank/DDBJ databases">
        <authorList>
            <person name="Trinca V."/>
            <person name="Uliana J.V.C."/>
            <person name="Torres T.T."/>
            <person name="Ward R.J."/>
            <person name="Monesi N."/>
        </authorList>
    </citation>
    <scope>NUCLEOTIDE SEQUENCE</scope>
    <source>
        <strain evidence="13">HSMRA1968</strain>
        <tissue evidence="13">Whole embryos</tissue>
    </source>
</reference>
<dbReference type="GO" id="GO:0005912">
    <property type="term" value="C:adherens junction"/>
    <property type="evidence" value="ECO:0007669"/>
    <property type="project" value="TreeGrafter"/>
</dbReference>
<dbReference type="InterPro" id="IPR002126">
    <property type="entry name" value="Cadherin-like_dom"/>
</dbReference>
<proteinExistence type="predicted"/>
<dbReference type="PROSITE" id="PS00232">
    <property type="entry name" value="CADHERIN_1"/>
    <property type="match status" value="2"/>
</dbReference>
<dbReference type="GO" id="GO:0007156">
    <property type="term" value="P:homophilic cell adhesion via plasma membrane adhesion molecules"/>
    <property type="evidence" value="ECO:0007669"/>
    <property type="project" value="InterPro"/>
</dbReference>
<feature type="domain" description="Cadherin" evidence="12">
    <location>
        <begin position="692"/>
        <end position="796"/>
    </location>
</feature>
<dbReference type="GO" id="GO:0000902">
    <property type="term" value="P:cell morphogenesis"/>
    <property type="evidence" value="ECO:0007669"/>
    <property type="project" value="TreeGrafter"/>
</dbReference>
<evidence type="ECO:0000256" key="2">
    <source>
        <dbReference type="ARBA" id="ARBA00022536"/>
    </source>
</evidence>
<organism evidence="13 14">
    <name type="scientific">Pseudolycoriella hygida</name>
    <dbReference type="NCBI Taxonomy" id="35572"/>
    <lineage>
        <taxon>Eukaryota</taxon>
        <taxon>Metazoa</taxon>
        <taxon>Ecdysozoa</taxon>
        <taxon>Arthropoda</taxon>
        <taxon>Hexapoda</taxon>
        <taxon>Insecta</taxon>
        <taxon>Pterygota</taxon>
        <taxon>Neoptera</taxon>
        <taxon>Endopterygota</taxon>
        <taxon>Diptera</taxon>
        <taxon>Nematocera</taxon>
        <taxon>Sciaroidea</taxon>
        <taxon>Sciaridae</taxon>
        <taxon>Pseudolycoriella</taxon>
    </lineage>
</organism>